<dbReference type="GO" id="GO:0003676">
    <property type="term" value="F:nucleic acid binding"/>
    <property type="evidence" value="ECO:0007669"/>
    <property type="project" value="InterPro"/>
</dbReference>
<evidence type="ECO:0000313" key="2">
    <source>
        <dbReference type="Proteomes" id="UP000694383"/>
    </source>
</evidence>
<reference evidence="1" key="2">
    <citation type="submission" date="2025-09" db="UniProtKB">
        <authorList>
            <consortium name="Ensembl"/>
        </authorList>
    </citation>
    <scope>IDENTIFICATION</scope>
</reference>
<dbReference type="AlphaFoldDB" id="A0A8C7YJP9"/>
<organism evidence="1 2">
    <name type="scientific">Oryzias sinensis</name>
    <name type="common">Chinese medaka</name>
    <dbReference type="NCBI Taxonomy" id="183150"/>
    <lineage>
        <taxon>Eukaryota</taxon>
        <taxon>Metazoa</taxon>
        <taxon>Chordata</taxon>
        <taxon>Craniata</taxon>
        <taxon>Vertebrata</taxon>
        <taxon>Euteleostomi</taxon>
        <taxon>Actinopterygii</taxon>
        <taxon>Neopterygii</taxon>
        <taxon>Teleostei</taxon>
        <taxon>Neoteleostei</taxon>
        <taxon>Acanthomorphata</taxon>
        <taxon>Ovalentaria</taxon>
        <taxon>Atherinomorphae</taxon>
        <taxon>Beloniformes</taxon>
        <taxon>Adrianichthyidae</taxon>
        <taxon>Oryziinae</taxon>
        <taxon>Oryzias</taxon>
    </lineage>
</organism>
<reference evidence="1" key="1">
    <citation type="submission" date="2025-08" db="UniProtKB">
        <authorList>
            <consortium name="Ensembl"/>
        </authorList>
    </citation>
    <scope>IDENTIFICATION</scope>
</reference>
<dbReference type="Proteomes" id="UP000694383">
    <property type="component" value="Unplaced"/>
</dbReference>
<accession>A0A8C7YJP9</accession>
<dbReference type="Ensembl" id="ENSOSIT00000031394.1">
    <property type="protein sequence ID" value="ENSOSIP00000029788.1"/>
    <property type="gene ID" value="ENSOSIG00000015398.1"/>
</dbReference>
<name>A0A8C7YJP9_9TELE</name>
<sequence>MVINNAPPHLPHLAAVISDLNPMEHVWDQLKQRLDDCTPTPSDLAELHVTLVEEWNTLPQNNIMGLGKSMRHHC</sequence>
<protein>
    <recommendedName>
        <fullName evidence="3">Tc1-like transposase DDE domain-containing protein</fullName>
    </recommendedName>
</protein>
<evidence type="ECO:0000313" key="1">
    <source>
        <dbReference type="Ensembl" id="ENSOSIP00000029788.1"/>
    </source>
</evidence>
<evidence type="ECO:0008006" key="3">
    <source>
        <dbReference type="Google" id="ProtNLM"/>
    </source>
</evidence>
<keyword evidence="2" id="KW-1185">Reference proteome</keyword>
<proteinExistence type="predicted"/>
<dbReference type="GeneTree" id="ENSGT01020000230579"/>
<dbReference type="InterPro" id="IPR036397">
    <property type="entry name" value="RNaseH_sf"/>
</dbReference>
<dbReference type="Gene3D" id="3.30.420.10">
    <property type="entry name" value="Ribonuclease H-like superfamily/Ribonuclease H"/>
    <property type="match status" value="1"/>
</dbReference>